<dbReference type="STRING" id="1732.SAMN02910417_02211"/>
<proteinExistence type="inferred from homology"/>
<feature type="domain" description="Solute-binding protein family 5" evidence="6">
    <location>
        <begin position="88"/>
        <end position="476"/>
    </location>
</feature>
<dbReference type="AlphaFoldDB" id="A0A1G6CA21"/>
<dbReference type="GO" id="GO:0042597">
    <property type="term" value="C:periplasmic space"/>
    <property type="evidence" value="ECO:0007669"/>
    <property type="project" value="UniProtKB-ARBA"/>
</dbReference>
<evidence type="ECO:0000256" key="1">
    <source>
        <dbReference type="ARBA" id="ARBA00004196"/>
    </source>
</evidence>
<dbReference type="GO" id="GO:0015833">
    <property type="term" value="P:peptide transport"/>
    <property type="evidence" value="ECO:0007669"/>
    <property type="project" value="TreeGrafter"/>
</dbReference>
<dbReference type="InterPro" id="IPR039424">
    <property type="entry name" value="SBP_5"/>
</dbReference>
<organism evidence="7 8">
    <name type="scientific">Eubacterium oxidoreducens</name>
    <dbReference type="NCBI Taxonomy" id="1732"/>
    <lineage>
        <taxon>Bacteria</taxon>
        <taxon>Bacillati</taxon>
        <taxon>Bacillota</taxon>
        <taxon>Clostridia</taxon>
        <taxon>Eubacteriales</taxon>
        <taxon>Eubacteriaceae</taxon>
        <taxon>Eubacterium</taxon>
    </lineage>
</organism>
<dbReference type="GO" id="GO:0030313">
    <property type="term" value="C:cell envelope"/>
    <property type="evidence" value="ECO:0007669"/>
    <property type="project" value="UniProtKB-SubCell"/>
</dbReference>
<dbReference type="Pfam" id="PF00496">
    <property type="entry name" value="SBP_bac_5"/>
    <property type="match status" value="1"/>
</dbReference>
<dbReference type="CDD" id="cd08504">
    <property type="entry name" value="PBP2_OppA"/>
    <property type="match status" value="1"/>
</dbReference>
<reference evidence="7 8" key="1">
    <citation type="submission" date="2016-10" db="EMBL/GenBank/DDBJ databases">
        <authorList>
            <person name="de Groot N.N."/>
        </authorList>
    </citation>
    <scope>NUCLEOTIDE SEQUENCE [LARGE SCALE GENOMIC DNA]</scope>
    <source>
        <strain evidence="7 8">DSM 3217</strain>
    </source>
</reference>
<feature type="chain" id="PRO_5039047629" evidence="5">
    <location>
        <begin position="23"/>
        <end position="569"/>
    </location>
</feature>
<dbReference type="Proteomes" id="UP000199228">
    <property type="component" value="Unassembled WGS sequence"/>
</dbReference>
<dbReference type="FunFam" id="3.90.76.10:FF:000001">
    <property type="entry name" value="Oligopeptide ABC transporter substrate-binding protein"/>
    <property type="match status" value="1"/>
</dbReference>
<dbReference type="Gene3D" id="3.40.190.10">
    <property type="entry name" value="Periplasmic binding protein-like II"/>
    <property type="match status" value="1"/>
</dbReference>
<dbReference type="PANTHER" id="PTHR30290">
    <property type="entry name" value="PERIPLASMIC BINDING COMPONENT OF ABC TRANSPORTER"/>
    <property type="match status" value="1"/>
</dbReference>
<protein>
    <submittedName>
        <fullName evidence="7">Oligopeptide transport system substrate-binding protein</fullName>
    </submittedName>
</protein>
<accession>A0A1G6CA21</accession>
<dbReference type="PANTHER" id="PTHR30290:SF10">
    <property type="entry name" value="PERIPLASMIC OLIGOPEPTIDE-BINDING PROTEIN-RELATED"/>
    <property type="match status" value="1"/>
</dbReference>
<sequence>MKHMKKLCALGLVFVLAAGLCACSSKSSSQTNDADDEGAEEEIPVKIQTMVSNAVITLDAQAATDETSMEMIANFTDGLKQQADDGTIVNALCTDESLSKDKRVYTFTLREDAVWSNGDPVTAYDFVYGWQRAVDPNNENPNGYLLSDVAQIENASDILSGKKDVSSLGVKAIDDYTLEVTLNCPVNNFDELLCLPVFYPANQSYIESCGEDYATDADHILSNGAFLLTDYESSDTWIQFEKNEDYYDASSISVNELNYKIVQDSQTAILDMEDENLDVINISGDLAGEDMEETSYESVSTGCEWYLIPNTEDYKVLANKNLRKALTYAIDRDHLTNDVLADGCVASYAIVPTGISINPSDKSDFTSADTYSNEIGYDVKTAQKYLGKAKKQLKQTSFQLELLIDDDETSLAVGNAIKSQIEQNLEGVTITLRVEPKAQRLADEQSGNYCLSLTSLGGTYADASAYLEAFATASDNTWHTYVWTNSKYTNLVLSTLNGSVTSAKKRYSTLKKAESILMKQAAVIPLYEESNMIYTKDSVSGVVYHDTGITRSFKHATKDMTSEEDSDNE</sequence>
<comment type="similarity">
    <text evidence="2">Belongs to the bacterial solute-binding protein 5 family.</text>
</comment>
<dbReference type="Gene3D" id="3.10.105.10">
    <property type="entry name" value="Dipeptide-binding Protein, Domain 3"/>
    <property type="match status" value="1"/>
</dbReference>
<dbReference type="Gene3D" id="3.90.76.10">
    <property type="entry name" value="Dipeptide-binding Protein, Domain 1"/>
    <property type="match status" value="1"/>
</dbReference>
<dbReference type="RefSeq" id="WP_176762389.1">
    <property type="nucleotide sequence ID" value="NZ_FMXR01000017.1"/>
</dbReference>
<keyword evidence="3" id="KW-0813">Transport</keyword>
<dbReference type="SUPFAM" id="SSF53850">
    <property type="entry name" value="Periplasmic binding protein-like II"/>
    <property type="match status" value="1"/>
</dbReference>
<name>A0A1G6CA21_EUBOX</name>
<evidence type="ECO:0000259" key="6">
    <source>
        <dbReference type="Pfam" id="PF00496"/>
    </source>
</evidence>
<keyword evidence="8" id="KW-1185">Reference proteome</keyword>
<dbReference type="InterPro" id="IPR000914">
    <property type="entry name" value="SBP_5_dom"/>
</dbReference>
<dbReference type="InterPro" id="IPR030678">
    <property type="entry name" value="Peptide/Ni-bd"/>
</dbReference>
<feature type="signal peptide" evidence="5">
    <location>
        <begin position="1"/>
        <end position="22"/>
    </location>
</feature>
<dbReference type="GO" id="GO:0043190">
    <property type="term" value="C:ATP-binding cassette (ABC) transporter complex"/>
    <property type="evidence" value="ECO:0007669"/>
    <property type="project" value="InterPro"/>
</dbReference>
<dbReference type="PROSITE" id="PS51257">
    <property type="entry name" value="PROKAR_LIPOPROTEIN"/>
    <property type="match status" value="1"/>
</dbReference>
<evidence type="ECO:0000313" key="7">
    <source>
        <dbReference type="EMBL" id="SDB29706.1"/>
    </source>
</evidence>
<dbReference type="EMBL" id="FMXR01000017">
    <property type="protein sequence ID" value="SDB29706.1"/>
    <property type="molecule type" value="Genomic_DNA"/>
</dbReference>
<dbReference type="GO" id="GO:1904680">
    <property type="term" value="F:peptide transmembrane transporter activity"/>
    <property type="evidence" value="ECO:0007669"/>
    <property type="project" value="TreeGrafter"/>
</dbReference>
<evidence type="ECO:0000256" key="4">
    <source>
        <dbReference type="ARBA" id="ARBA00022729"/>
    </source>
</evidence>
<keyword evidence="4 5" id="KW-0732">Signal</keyword>
<gene>
    <name evidence="7" type="ORF">SAMN02910417_02211</name>
</gene>
<evidence type="ECO:0000256" key="2">
    <source>
        <dbReference type="ARBA" id="ARBA00005695"/>
    </source>
</evidence>
<evidence type="ECO:0000313" key="8">
    <source>
        <dbReference type="Proteomes" id="UP000199228"/>
    </source>
</evidence>
<comment type="subcellular location">
    <subcellularLocation>
        <location evidence="1">Cell envelope</location>
    </subcellularLocation>
</comment>
<evidence type="ECO:0000256" key="3">
    <source>
        <dbReference type="ARBA" id="ARBA00022448"/>
    </source>
</evidence>
<dbReference type="PIRSF" id="PIRSF002741">
    <property type="entry name" value="MppA"/>
    <property type="match status" value="1"/>
</dbReference>
<evidence type="ECO:0000256" key="5">
    <source>
        <dbReference type="SAM" id="SignalP"/>
    </source>
</evidence>